<gene>
    <name evidence="1" type="ORF">TheveDRAFT_1761</name>
</gene>
<evidence type="ECO:0008006" key="3">
    <source>
        <dbReference type="Google" id="ProtNLM"/>
    </source>
</evidence>
<accession>H0UR42</accession>
<evidence type="ECO:0000313" key="2">
    <source>
        <dbReference type="Proteomes" id="UP000005730"/>
    </source>
</evidence>
<dbReference type="EMBL" id="CM001377">
    <property type="protein sequence ID" value="EHM10879.1"/>
    <property type="molecule type" value="Genomic_DNA"/>
</dbReference>
<protein>
    <recommendedName>
        <fullName evidence="3">Motility protein</fullName>
    </recommendedName>
</protein>
<proteinExistence type="predicted"/>
<name>H0UR42_9BACT</name>
<evidence type="ECO:0000313" key="1">
    <source>
        <dbReference type="EMBL" id="EHM10879.1"/>
    </source>
</evidence>
<organism evidence="1 2">
    <name type="scientific">Thermanaerovibrio velox DSM 12556</name>
    <dbReference type="NCBI Taxonomy" id="926567"/>
    <lineage>
        <taxon>Bacteria</taxon>
        <taxon>Thermotogati</taxon>
        <taxon>Synergistota</taxon>
        <taxon>Synergistia</taxon>
        <taxon>Synergistales</taxon>
        <taxon>Synergistaceae</taxon>
        <taxon>Thermanaerovibrio</taxon>
    </lineage>
</organism>
<sequence length="56" mass="5983">METVSAVQSQKELMTGLKIQYAAANKIMKTAADLQQDMLQKLLGSMGIGNGVNIEA</sequence>
<reference evidence="1 2" key="1">
    <citation type="submission" date="2011-10" db="EMBL/GenBank/DDBJ databases">
        <title>The Noncontiguous Finished genome of Thermanaerovibrio velox DSM 12556.</title>
        <authorList>
            <consortium name="US DOE Joint Genome Institute (JGI-PGF)"/>
            <person name="Lucas S."/>
            <person name="Copeland A."/>
            <person name="Lapidus A."/>
            <person name="Glavina del Rio T."/>
            <person name="Dalin E."/>
            <person name="Tice H."/>
            <person name="Bruce D."/>
            <person name="Goodwin L."/>
            <person name="Pitluck S."/>
            <person name="Peters L."/>
            <person name="Mikhailova N."/>
            <person name="Teshima H."/>
            <person name="Kyrpides N."/>
            <person name="Mavromatis K."/>
            <person name="Ivanova N."/>
            <person name="Markowitz V."/>
            <person name="Cheng J.-F."/>
            <person name="Hugenholtz P."/>
            <person name="Woyke T."/>
            <person name="Wu D."/>
            <person name="Spring S."/>
            <person name="Brambilla E.-M."/>
            <person name="Klenk H.-P."/>
            <person name="Eisen J.A."/>
        </authorList>
    </citation>
    <scope>NUCLEOTIDE SEQUENCE [LARGE SCALE GENOMIC DNA]</scope>
    <source>
        <strain evidence="1 2">DSM 12556</strain>
    </source>
</reference>
<dbReference type="AlphaFoldDB" id="H0UR42"/>
<dbReference type="HOGENOM" id="CLU_3012811_0_0_0"/>
<dbReference type="STRING" id="926567.TheveDRAFT_1761"/>
<dbReference type="Proteomes" id="UP000005730">
    <property type="component" value="Chromosome"/>
</dbReference>
<dbReference type="RefSeq" id="WP_006584373.1">
    <property type="nucleotide sequence ID" value="NZ_CM001377.1"/>
</dbReference>
<keyword evidence="2" id="KW-1185">Reference proteome</keyword>